<sequence length="410" mass="46607">MFGIKGAGSTNTQQPKIESETENLLFDLPQELFDAFQREGFLIEPSNPAFTFPEDASTLQSHGDAMAGLTLPLVGHLESQESGPPRKRKAPDNSPPENTVKNASTPTFSSVYRRKWVYLDLMPRAIPLKEKFVPESFYPQNNGHARVKQPYTLPCGRQIITLGYWYYLNSKQKIKYRFDNGEPIPAERITDWVKAVRQLDGRKIITEEAFFIRKFRLVSTPSQVLPREEVRRHLKYNPHDGKCYVNGQEVTWGALSRIPKSFQEQLLTTSQLLPSPSIPVLTAPMQAHPFEMNLSVDSGQFGSVECLAEEHQESIHLQFGNNPPPQTNADLPSPIQASPIDTIPMTPERRQQIENKLREIHSPFYPARFYSHLAYGQQLQTPTFFASKNQLAFSKQNSEMPESEFSVNTL</sequence>
<reference evidence="2 3" key="1">
    <citation type="submission" date="2015-11" db="EMBL/GenBank/DDBJ databases">
        <title>Genomic analysis of 38 Legionella species identifies large and diverse effector repertoires.</title>
        <authorList>
            <person name="Burstein D."/>
            <person name="Amaro F."/>
            <person name="Zusman T."/>
            <person name="Lifshitz Z."/>
            <person name="Cohen O."/>
            <person name="Gilbert J.A."/>
            <person name="Pupko T."/>
            <person name="Shuman H.A."/>
            <person name="Segal G."/>
        </authorList>
    </citation>
    <scope>NUCLEOTIDE SEQUENCE [LARGE SCALE GENOMIC DNA]</scope>
    <source>
        <strain evidence="2 3">BL-540</strain>
    </source>
</reference>
<evidence type="ECO:0000313" key="2">
    <source>
        <dbReference type="EMBL" id="KTD18056.1"/>
    </source>
</evidence>
<name>A0A0W0VD89_9GAMM</name>
<evidence type="ECO:0000313" key="3">
    <source>
        <dbReference type="Proteomes" id="UP000055035"/>
    </source>
</evidence>
<dbReference type="PATRIC" id="fig|456.5.peg.2541"/>
<organism evidence="2 3">
    <name type="scientific">Legionella jordanis</name>
    <dbReference type="NCBI Taxonomy" id="456"/>
    <lineage>
        <taxon>Bacteria</taxon>
        <taxon>Pseudomonadati</taxon>
        <taxon>Pseudomonadota</taxon>
        <taxon>Gammaproteobacteria</taxon>
        <taxon>Legionellales</taxon>
        <taxon>Legionellaceae</taxon>
        <taxon>Legionella</taxon>
    </lineage>
</organism>
<dbReference type="Proteomes" id="UP000055035">
    <property type="component" value="Unassembled WGS sequence"/>
</dbReference>
<dbReference type="OrthoDB" id="10018723at2"/>
<gene>
    <name evidence="2" type="ORF">Ljor_2362</name>
</gene>
<comment type="caution">
    <text evidence="2">The sequence shown here is derived from an EMBL/GenBank/DDBJ whole genome shotgun (WGS) entry which is preliminary data.</text>
</comment>
<dbReference type="EMBL" id="LNYJ01000011">
    <property type="protein sequence ID" value="KTD18056.1"/>
    <property type="molecule type" value="Genomic_DNA"/>
</dbReference>
<protein>
    <submittedName>
        <fullName evidence="2">Uncharacterized protein</fullName>
    </submittedName>
</protein>
<dbReference type="RefSeq" id="WP_058471752.1">
    <property type="nucleotide sequence ID" value="NZ_CAAAIC010000001.1"/>
</dbReference>
<keyword evidence="3" id="KW-1185">Reference proteome</keyword>
<dbReference type="AlphaFoldDB" id="A0A0W0VD89"/>
<proteinExistence type="predicted"/>
<feature type="compositionally biased region" description="Polar residues" evidence="1">
    <location>
        <begin position="95"/>
        <end position="104"/>
    </location>
</feature>
<feature type="region of interest" description="Disordered" evidence="1">
    <location>
        <begin position="77"/>
        <end position="104"/>
    </location>
</feature>
<evidence type="ECO:0000256" key="1">
    <source>
        <dbReference type="SAM" id="MobiDB-lite"/>
    </source>
</evidence>
<accession>A0A0W0VD89</accession>